<dbReference type="GO" id="GO:0005248">
    <property type="term" value="F:voltage-gated sodium channel activity"/>
    <property type="evidence" value="ECO:0007669"/>
    <property type="project" value="TreeGrafter"/>
</dbReference>
<dbReference type="InterPro" id="IPR005821">
    <property type="entry name" value="Ion_trans_dom"/>
</dbReference>
<dbReference type="GO" id="GO:0001518">
    <property type="term" value="C:voltage-gated sodium channel complex"/>
    <property type="evidence" value="ECO:0007669"/>
    <property type="project" value="TreeGrafter"/>
</dbReference>
<keyword evidence="9" id="KW-1185">Reference proteome</keyword>
<dbReference type="AlphaFoldDB" id="A0AAE0GQS5"/>
<organism evidence="8 9">
    <name type="scientific">Cymbomonas tetramitiformis</name>
    <dbReference type="NCBI Taxonomy" id="36881"/>
    <lineage>
        <taxon>Eukaryota</taxon>
        <taxon>Viridiplantae</taxon>
        <taxon>Chlorophyta</taxon>
        <taxon>Pyramimonadophyceae</taxon>
        <taxon>Pyramimonadales</taxon>
        <taxon>Pyramimonadaceae</taxon>
        <taxon>Cymbomonas</taxon>
    </lineage>
</organism>
<protein>
    <recommendedName>
        <fullName evidence="7">Ion transport domain-containing protein</fullName>
    </recommendedName>
</protein>
<evidence type="ECO:0000313" key="9">
    <source>
        <dbReference type="Proteomes" id="UP001190700"/>
    </source>
</evidence>
<evidence type="ECO:0000256" key="4">
    <source>
        <dbReference type="ARBA" id="ARBA00023136"/>
    </source>
</evidence>
<proteinExistence type="predicted"/>
<feature type="compositionally biased region" description="Acidic residues" evidence="5">
    <location>
        <begin position="324"/>
        <end position="336"/>
    </location>
</feature>
<feature type="domain" description="Ion transport" evidence="7">
    <location>
        <begin position="108"/>
        <end position="319"/>
    </location>
</feature>
<feature type="transmembrane region" description="Helical" evidence="6">
    <location>
        <begin position="173"/>
        <end position="200"/>
    </location>
</feature>
<name>A0AAE0GQS5_9CHLO</name>
<keyword evidence="4 6" id="KW-0472">Membrane</keyword>
<feature type="transmembrane region" description="Helical" evidence="6">
    <location>
        <begin position="221"/>
        <end position="246"/>
    </location>
</feature>
<dbReference type="Pfam" id="PF00520">
    <property type="entry name" value="Ion_trans"/>
    <property type="match status" value="1"/>
</dbReference>
<evidence type="ECO:0000313" key="8">
    <source>
        <dbReference type="EMBL" id="KAK3282629.1"/>
    </source>
</evidence>
<feature type="compositionally biased region" description="Polar residues" evidence="5">
    <location>
        <begin position="376"/>
        <end position="420"/>
    </location>
</feature>
<dbReference type="Gene3D" id="1.10.287.70">
    <property type="match status" value="1"/>
</dbReference>
<keyword evidence="3 6" id="KW-1133">Transmembrane helix</keyword>
<feature type="transmembrane region" description="Helical" evidence="6">
    <location>
        <begin position="106"/>
        <end position="124"/>
    </location>
</feature>
<accession>A0AAE0GQS5</accession>
<dbReference type="Gene3D" id="1.20.120.350">
    <property type="entry name" value="Voltage-gated potassium channels. Chain C"/>
    <property type="match status" value="1"/>
</dbReference>
<evidence type="ECO:0000256" key="2">
    <source>
        <dbReference type="ARBA" id="ARBA00022692"/>
    </source>
</evidence>
<dbReference type="InterPro" id="IPR043203">
    <property type="entry name" value="VGCC_Ca_Na"/>
</dbReference>
<keyword evidence="2 6" id="KW-0812">Transmembrane</keyword>
<dbReference type="InterPro" id="IPR027359">
    <property type="entry name" value="Volt_channel_dom_sf"/>
</dbReference>
<comment type="subcellular location">
    <subcellularLocation>
        <location evidence="1">Membrane</location>
        <topology evidence="1">Multi-pass membrane protein</topology>
    </subcellularLocation>
</comment>
<dbReference type="Proteomes" id="UP001190700">
    <property type="component" value="Unassembled WGS sequence"/>
</dbReference>
<dbReference type="SUPFAM" id="SSF81324">
    <property type="entry name" value="Voltage-gated potassium channels"/>
    <property type="match status" value="1"/>
</dbReference>
<dbReference type="PANTHER" id="PTHR10037:SF62">
    <property type="entry name" value="SODIUM CHANNEL PROTEIN 60E"/>
    <property type="match status" value="1"/>
</dbReference>
<dbReference type="PANTHER" id="PTHR10037">
    <property type="entry name" value="VOLTAGE-GATED CATION CHANNEL CALCIUM AND SODIUM"/>
    <property type="match status" value="1"/>
</dbReference>
<feature type="compositionally biased region" description="Basic and acidic residues" evidence="5">
    <location>
        <begin position="424"/>
        <end position="454"/>
    </location>
</feature>
<evidence type="ECO:0000256" key="5">
    <source>
        <dbReference type="SAM" id="MobiDB-lite"/>
    </source>
</evidence>
<comment type="caution">
    <text evidence="8">The sequence shown here is derived from an EMBL/GenBank/DDBJ whole genome shotgun (WGS) entry which is preliminary data.</text>
</comment>
<evidence type="ECO:0000256" key="1">
    <source>
        <dbReference type="ARBA" id="ARBA00004141"/>
    </source>
</evidence>
<feature type="transmembrane region" description="Helical" evidence="6">
    <location>
        <begin position="293"/>
        <end position="317"/>
    </location>
</feature>
<feature type="region of interest" description="Disordered" evidence="5">
    <location>
        <begin position="324"/>
        <end position="476"/>
    </location>
</feature>
<feature type="compositionally biased region" description="Polar residues" evidence="5">
    <location>
        <begin position="344"/>
        <end position="359"/>
    </location>
</feature>
<feature type="transmembrane region" description="Helical" evidence="6">
    <location>
        <begin position="258"/>
        <end position="281"/>
    </location>
</feature>
<dbReference type="EMBL" id="LGRX02003219">
    <property type="protein sequence ID" value="KAK3282629.1"/>
    <property type="molecule type" value="Genomic_DNA"/>
</dbReference>
<reference evidence="8 9" key="1">
    <citation type="journal article" date="2015" name="Genome Biol. Evol.">
        <title>Comparative Genomics of a Bacterivorous Green Alga Reveals Evolutionary Causalities and Consequences of Phago-Mixotrophic Mode of Nutrition.</title>
        <authorList>
            <person name="Burns J.A."/>
            <person name="Paasch A."/>
            <person name="Narechania A."/>
            <person name="Kim E."/>
        </authorList>
    </citation>
    <scope>NUCLEOTIDE SEQUENCE [LARGE SCALE GENOMIC DNA]</scope>
    <source>
        <strain evidence="8 9">PLY_AMNH</strain>
    </source>
</reference>
<sequence length="515" mass="56743">MAAAVAAAKARAAEKEKAAALADGKSLTPSGSKNFHSSSSKKHDVPDGAKTELHSSSNKERRAGNGKKRVRASMFSTKISADELEKKRPGYLEYQPYVHAWYNSPGIQVIVAVLILINFVVNAAEAQVPTATGTAATIFKGFELAFTFIFTIELGLNMYAHWCWPFWSSGWNLFDFIVVFISLMSLSLEGLPGISTLRLMRAFRVFRLFKRLESLRRIIKALESAIPGCTNAFSIVILVNAIYSILGVEFFVEIEPYYFRNFASAMLTMFQVMTGDSWATAIARPIIDEYPIAAIYFVSYILISNIMLVNVVIAVLLDKMVAPDEDDEDEDNGDDTSSDHDSEVSPSRTGSQQDLTDLCNSEIEAASEKTDMDPSASPQESVASTSSPMTSNDNSRSVGFSNQLDPDQDSLSASVTSQASPRGPRKDKEKAIDKRKSIKKEKDNPEGHPKDQKGRGQMTKKHNSEHAEASKGYLENGERWDIAIMNVLKKVDDMTVTMGEAKAELHETKQMLGLA</sequence>
<feature type="transmembrane region" description="Helical" evidence="6">
    <location>
        <begin position="144"/>
        <end position="167"/>
    </location>
</feature>
<evidence type="ECO:0000256" key="6">
    <source>
        <dbReference type="SAM" id="Phobius"/>
    </source>
</evidence>
<evidence type="ECO:0000259" key="7">
    <source>
        <dbReference type="Pfam" id="PF00520"/>
    </source>
</evidence>
<evidence type="ECO:0000256" key="3">
    <source>
        <dbReference type="ARBA" id="ARBA00022989"/>
    </source>
</evidence>
<feature type="region of interest" description="Disordered" evidence="5">
    <location>
        <begin position="18"/>
        <end position="71"/>
    </location>
</feature>
<feature type="compositionally biased region" description="Basic and acidic residues" evidence="5">
    <location>
        <begin position="41"/>
        <end position="63"/>
    </location>
</feature>
<gene>
    <name evidence="8" type="ORF">CYMTET_9642</name>
</gene>